<feature type="non-terminal residue" evidence="1">
    <location>
        <position position="41"/>
    </location>
</feature>
<dbReference type="EMBL" id="LXQA010153429">
    <property type="protein sequence ID" value="MCI26461.1"/>
    <property type="molecule type" value="Genomic_DNA"/>
</dbReference>
<reference evidence="1 2" key="1">
    <citation type="journal article" date="2018" name="Front. Plant Sci.">
        <title>Red Clover (Trifolium pratense) and Zigzag Clover (T. medium) - A Picture of Genomic Similarities and Differences.</title>
        <authorList>
            <person name="Dluhosova J."/>
            <person name="Istvanek J."/>
            <person name="Nedelnik J."/>
            <person name="Repkova J."/>
        </authorList>
    </citation>
    <scope>NUCLEOTIDE SEQUENCE [LARGE SCALE GENOMIC DNA]</scope>
    <source>
        <strain evidence="2">cv. 10/8</strain>
        <tissue evidence="1">Leaf</tissue>
    </source>
</reference>
<accession>A0A392QPZ4</accession>
<comment type="caution">
    <text evidence="1">The sequence shown here is derived from an EMBL/GenBank/DDBJ whole genome shotgun (WGS) entry which is preliminary data.</text>
</comment>
<name>A0A392QPZ4_9FABA</name>
<dbReference type="Proteomes" id="UP000265520">
    <property type="component" value="Unassembled WGS sequence"/>
</dbReference>
<evidence type="ECO:0000313" key="2">
    <source>
        <dbReference type="Proteomes" id="UP000265520"/>
    </source>
</evidence>
<keyword evidence="2" id="KW-1185">Reference proteome</keyword>
<protein>
    <submittedName>
        <fullName evidence="1">Uncharacterized protein</fullName>
    </submittedName>
</protein>
<sequence length="41" mass="4570">MASPRMFMGASDKWLRGITLWRMKRSASRATGVMSSPLALN</sequence>
<proteinExistence type="predicted"/>
<dbReference type="AlphaFoldDB" id="A0A392QPZ4"/>
<organism evidence="1 2">
    <name type="scientific">Trifolium medium</name>
    <dbReference type="NCBI Taxonomy" id="97028"/>
    <lineage>
        <taxon>Eukaryota</taxon>
        <taxon>Viridiplantae</taxon>
        <taxon>Streptophyta</taxon>
        <taxon>Embryophyta</taxon>
        <taxon>Tracheophyta</taxon>
        <taxon>Spermatophyta</taxon>
        <taxon>Magnoliopsida</taxon>
        <taxon>eudicotyledons</taxon>
        <taxon>Gunneridae</taxon>
        <taxon>Pentapetalae</taxon>
        <taxon>rosids</taxon>
        <taxon>fabids</taxon>
        <taxon>Fabales</taxon>
        <taxon>Fabaceae</taxon>
        <taxon>Papilionoideae</taxon>
        <taxon>50 kb inversion clade</taxon>
        <taxon>NPAAA clade</taxon>
        <taxon>Hologalegina</taxon>
        <taxon>IRL clade</taxon>
        <taxon>Trifolieae</taxon>
        <taxon>Trifolium</taxon>
    </lineage>
</organism>
<evidence type="ECO:0000313" key="1">
    <source>
        <dbReference type="EMBL" id="MCI26461.1"/>
    </source>
</evidence>